<dbReference type="AlphaFoldDB" id="A0A834HZ35"/>
<name>A0A834HZ35_RHYFE</name>
<accession>A0A834HZ35</accession>
<dbReference type="EMBL" id="JAACXV010014187">
    <property type="protein sequence ID" value="KAF7269763.1"/>
    <property type="molecule type" value="Genomic_DNA"/>
</dbReference>
<gene>
    <name evidence="2" type="ORF">GWI33_017203</name>
</gene>
<dbReference type="Proteomes" id="UP000625711">
    <property type="component" value="Unassembled WGS sequence"/>
</dbReference>
<protein>
    <submittedName>
        <fullName evidence="2">Uncharacterized protein</fullName>
    </submittedName>
</protein>
<feature type="region of interest" description="Disordered" evidence="1">
    <location>
        <begin position="1"/>
        <end position="21"/>
    </location>
</feature>
<evidence type="ECO:0000313" key="3">
    <source>
        <dbReference type="Proteomes" id="UP000625711"/>
    </source>
</evidence>
<comment type="caution">
    <text evidence="2">The sequence shown here is derived from an EMBL/GenBank/DDBJ whole genome shotgun (WGS) entry which is preliminary data.</text>
</comment>
<evidence type="ECO:0000256" key="1">
    <source>
        <dbReference type="SAM" id="MobiDB-lite"/>
    </source>
</evidence>
<proteinExistence type="predicted"/>
<keyword evidence="3" id="KW-1185">Reference proteome</keyword>
<sequence>MFTSTFFSGRKTPRGSFKQTDDIRARSAGRCVWISRKKTRGSCKGIENIDTKENKKPDDLIERFYIARRKKQVLAYSEFFLGTIQETVTCTIV</sequence>
<organism evidence="2 3">
    <name type="scientific">Rhynchophorus ferrugineus</name>
    <name type="common">Red palm weevil</name>
    <name type="synonym">Curculio ferrugineus</name>
    <dbReference type="NCBI Taxonomy" id="354439"/>
    <lineage>
        <taxon>Eukaryota</taxon>
        <taxon>Metazoa</taxon>
        <taxon>Ecdysozoa</taxon>
        <taxon>Arthropoda</taxon>
        <taxon>Hexapoda</taxon>
        <taxon>Insecta</taxon>
        <taxon>Pterygota</taxon>
        <taxon>Neoptera</taxon>
        <taxon>Endopterygota</taxon>
        <taxon>Coleoptera</taxon>
        <taxon>Polyphaga</taxon>
        <taxon>Cucujiformia</taxon>
        <taxon>Curculionidae</taxon>
        <taxon>Dryophthorinae</taxon>
        <taxon>Rhynchophorus</taxon>
    </lineage>
</organism>
<reference evidence="2" key="1">
    <citation type="submission" date="2020-08" db="EMBL/GenBank/DDBJ databases">
        <title>Genome sequencing and assembly of the red palm weevil Rhynchophorus ferrugineus.</title>
        <authorList>
            <person name="Dias G.B."/>
            <person name="Bergman C.M."/>
            <person name="Manee M."/>
        </authorList>
    </citation>
    <scope>NUCLEOTIDE SEQUENCE</scope>
    <source>
        <strain evidence="2">AA-2017</strain>
        <tissue evidence="2">Whole larva</tissue>
    </source>
</reference>
<evidence type="ECO:0000313" key="2">
    <source>
        <dbReference type="EMBL" id="KAF7269763.1"/>
    </source>
</evidence>